<gene>
    <name evidence="2" type="primary">ugpQ_1</name>
    <name evidence="2" type="ORF">PHA8399_00694</name>
</gene>
<dbReference type="EC" id="3.1.4.46" evidence="2"/>
<dbReference type="PANTHER" id="PTHR46211">
    <property type="entry name" value="GLYCEROPHOSPHORYL DIESTER PHOSPHODIESTERASE"/>
    <property type="match status" value="1"/>
</dbReference>
<dbReference type="Gene3D" id="3.20.20.190">
    <property type="entry name" value="Phosphatidylinositol (PI) phosphodiesterase"/>
    <property type="match status" value="1"/>
</dbReference>
<dbReference type="SUPFAM" id="SSF51695">
    <property type="entry name" value="PLC-like phosphodiesterases"/>
    <property type="match status" value="1"/>
</dbReference>
<dbReference type="GO" id="GO:0006629">
    <property type="term" value="P:lipid metabolic process"/>
    <property type="evidence" value="ECO:0007669"/>
    <property type="project" value="InterPro"/>
</dbReference>
<dbReference type="PANTHER" id="PTHR46211:SF14">
    <property type="entry name" value="GLYCEROPHOSPHODIESTER PHOSPHODIESTERASE"/>
    <property type="match status" value="1"/>
</dbReference>
<dbReference type="PROSITE" id="PS50007">
    <property type="entry name" value="PIPLC_X_DOMAIN"/>
    <property type="match status" value="1"/>
</dbReference>
<keyword evidence="2" id="KW-0378">Hydrolase</keyword>
<feature type="domain" description="GP-PDE" evidence="1">
    <location>
        <begin position="16"/>
        <end position="303"/>
    </location>
</feature>
<dbReference type="Proteomes" id="UP000051326">
    <property type="component" value="Unassembled WGS sequence"/>
</dbReference>
<dbReference type="GO" id="GO:0008889">
    <property type="term" value="F:glycerophosphodiester phosphodiesterase activity"/>
    <property type="evidence" value="ECO:0007669"/>
    <property type="project" value="UniProtKB-EC"/>
</dbReference>
<dbReference type="InterPro" id="IPR030395">
    <property type="entry name" value="GP_PDE_dom"/>
</dbReference>
<dbReference type="EMBL" id="CYSR01000009">
    <property type="protein sequence ID" value="CUH98580.1"/>
    <property type="molecule type" value="Genomic_DNA"/>
</dbReference>
<dbReference type="InterPro" id="IPR017946">
    <property type="entry name" value="PLC-like_Pdiesterase_TIM-brl"/>
</dbReference>
<evidence type="ECO:0000313" key="2">
    <source>
        <dbReference type="EMBL" id="CUH98580.1"/>
    </source>
</evidence>
<dbReference type="RefSeq" id="WP_058284795.1">
    <property type="nucleotide sequence ID" value="NZ_CYSR01000009.1"/>
</dbReference>
<protein>
    <submittedName>
        <fullName evidence="2">Glycerophosphoryl diester phosphodiesterase</fullName>
        <ecNumber evidence="2">3.1.4.46</ecNumber>
    </submittedName>
</protein>
<proteinExistence type="predicted"/>
<sequence length="313" mass="34497">MQYPQIPAFAARPGVIRLIGHRGARGVLPENTMEGFAFALTAGVELLELDVTATRDGVPVITHNHRLTRSMIRGADGCWLQGEEPKVSSLTYAELQAYDAGGLDGRSTYGQRFPDQAFLTGVRIPRLADLLALLQRPEHHNVHLLLEIKSDPDLIGDSAARRNLVEAVVSEVRKAHMQPRTVLHSFDWDLLAECQRIAPEMPASFLTQLPDNADDPGEDSSKAVNPVAGFSAIDLPDRVAAAKGQFWCPYFLDITADALARARALGLVTVVWTVNEPEDIDRMIALGVDAICTDYPGRVQRRLLMHGLHWRTD</sequence>
<accession>A0A0P1H6T9</accession>
<dbReference type="AlphaFoldDB" id="A0A0P1H6T9"/>
<evidence type="ECO:0000313" key="3">
    <source>
        <dbReference type="Proteomes" id="UP000051326"/>
    </source>
</evidence>
<evidence type="ECO:0000259" key="1">
    <source>
        <dbReference type="PROSITE" id="PS51704"/>
    </source>
</evidence>
<name>A0A0P1H6T9_9RHOB</name>
<dbReference type="Pfam" id="PF03009">
    <property type="entry name" value="GDPD"/>
    <property type="match status" value="1"/>
</dbReference>
<dbReference type="STRING" id="1396826.PHA8399_00694"/>
<dbReference type="PROSITE" id="PS51704">
    <property type="entry name" value="GP_PDE"/>
    <property type="match status" value="1"/>
</dbReference>
<organism evidence="2 3">
    <name type="scientific">Leisingera aquaemixtae</name>
    <dbReference type="NCBI Taxonomy" id="1396826"/>
    <lineage>
        <taxon>Bacteria</taxon>
        <taxon>Pseudomonadati</taxon>
        <taxon>Pseudomonadota</taxon>
        <taxon>Alphaproteobacteria</taxon>
        <taxon>Rhodobacterales</taxon>
        <taxon>Roseobacteraceae</taxon>
        <taxon>Leisingera</taxon>
    </lineage>
</organism>
<reference evidence="2 3" key="1">
    <citation type="submission" date="2015-09" db="EMBL/GenBank/DDBJ databases">
        <authorList>
            <consortium name="Swine Surveillance"/>
        </authorList>
    </citation>
    <scope>NUCLEOTIDE SEQUENCE [LARGE SCALE GENOMIC DNA]</scope>
    <source>
        <strain evidence="2 3">CECT 8399</strain>
    </source>
</reference>